<dbReference type="KEGG" id="boz:DBV39_16315"/>
<dbReference type="NCBIfam" id="TIGR02122">
    <property type="entry name" value="TRAP_TAXI"/>
    <property type="match status" value="1"/>
</dbReference>
<evidence type="ECO:0000313" key="2">
    <source>
        <dbReference type="Proteomes" id="UP000244571"/>
    </source>
</evidence>
<sequence length="349" mass="38399">MWGQPVTTRRWRLATRSGRSTVSASVYCQARTTCHATCLYARGRSASRSTAWGGVFFAQEGMYEFGSRAWGPQPVRNLMLNSVQSALSAMTAGDIGVKTPVDLKGKRVAWIIGAPALNQNMTATLAFGGLTWDDVEKVEFGGYGAAWDGIVANQADSVFGSSIAGKAYALEKSNRGITYPVMDPEDKEGWARVQAVGSYFYPLYATEGAGLSAENGVHSSAYPYPILMTYADRDASLVSKVTNAMIDTFDMYKDAAPGADGWALDKQRLEWVVPLHEGAVNVFKDKGMWTDDLQQNQENLVKRQEVLEAAWKDVNSRQHDSDDAFQEDWMKTRADALKAAGMDPILERW</sequence>
<gene>
    <name evidence="1" type="ORF">DBV39_16315</name>
</gene>
<dbReference type="InterPro" id="IPR011852">
    <property type="entry name" value="TRAP_TAXI"/>
</dbReference>
<dbReference type="SUPFAM" id="SSF53850">
    <property type="entry name" value="Periplasmic binding protein-like II"/>
    <property type="match status" value="1"/>
</dbReference>
<reference evidence="1 2" key="1">
    <citation type="submission" date="2018-04" db="EMBL/GenBank/DDBJ databases">
        <title>Bordetella sp. HZ20 isolated from seawater.</title>
        <authorList>
            <person name="Sun C."/>
        </authorList>
    </citation>
    <scope>NUCLEOTIDE SEQUENCE [LARGE SCALE GENOMIC DNA]</scope>
    <source>
        <strain evidence="1 2">HZ20</strain>
    </source>
</reference>
<protein>
    <submittedName>
        <fullName evidence="1">C4-dicarboxylate ABC transporter</fullName>
    </submittedName>
</protein>
<name>A0A2R4XMM5_9BURK</name>
<dbReference type="Pfam" id="PF16868">
    <property type="entry name" value="NMT1_3"/>
    <property type="match status" value="1"/>
</dbReference>
<dbReference type="EMBL" id="CP028901">
    <property type="protein sequence ID" value="AWB35035.1"/>
    <property type="molecule type" value="Genomic_DNA"/>
</dbReference>
<evidence type="ECO:0000313" key="1">
    <source>
        <dbReference type="EMBL" id="AWB35035.1"/>
    </source>
</evidence>
<keyword evidence="2" id="KW-1185">Reference proteome</keyword>
<proteinExistence type="predicted"/>
<dbReference type="AlphaFoldDB" id="A0A2R4XMM5"/>
<dbReference type="Gene3D" id="3.40.190.10">
    <property type="entry name" value="Periplasmic binding protein-like II"/>
    <property type="match status" value="2"/>
</dbReference>
<dbReference type="Proteomes" id="UP000244571">
    <property type="component" value="Chromosome"/>
</dbReference>
<organism evidence="1 2">
    <name type="scientific">Orrella marina</name>
    <dbReference type="NCBI Taxonomy" id="2163011"/>
    <lineage>
        <taxon>Bacteria</taxon>
        <taxon>Pseudomonadati</taxon>
        <taxon>Pseudomonadota</taxon>
        <taxon>Betaproteobacteria</taxon>
        <taxon>Burkholderiales</taxon>
        <taxon>Alcaligenaceae</taxon>
        <taxon>Orrella</taxon>
    </lineage>
</organism>
<accession>A0A2R4XMM5</accession>